<reference evidence="3" key="1">
    <citation type="submission" date="2016-10" db="EMBL/GenBank/DDBJ databases">
        <authorList>
            <person name="Varghese N."/>
            <person name="Submissions S."/>
        </authorList>
    </citation>
    <scope>NUCLEOTIDE SEQUENCE [LARGE SCALE GENOMIC DNA]</scope>
    <source>
        <strain evidence="3">DSM 14807</strain>
    </source>
</reference>
<dbReference type="EMBL" id="FPCJ01000001">
    <property type="protein sequence ID" value="SFV31615.1"/>
    <property type="molecule type" value="Genomic_DNA"/>
</dbReference>
<gene>
    <name evidence="2" type="ORF">SAMN05660895_1125</name>
</gene>
<dbReference type="FunFam" id="3.40.50.720:FF:000084">
    <property type="entry name" value="Short-chain dehydrogenase reductase"/>
    <property type="match status" value="1"/>
</dbReference>
<dbReference type="Proteomes" id="UP000199537">
    <property type="component" value="Unassembled WGS sequence"/>
</dbReference>
<keyword evidence="3" id="KW-1185">Reference proteome</keyword>
<accession>A0A1I7NAC5</accession>
<organism evidence="2 3">
    <name type="scientific">Thermoflavifilum thermophilum</name>
    <dbReference type="NCBI Taxonomy" id="1393122"/>
    <lineage>
        <taxon>Bacteria</taxon>
        <taxon>Pseudomonadati</taxon>
        <taxon>Bacteroidota</taxon>
        <taxon>Chitinophagia</taxon>
        <taxon>Chitinophagales</taxon>
        <taxon>Chitinophagaceae</taxon>
        <taxon>Thermoflavifilum</taxon>
    </lineage>
</organism>
<evidence type="ECO:0000313" key="3">
    <source>
        <dbReference type="Proteomes" id="UP000199537"/>
    </source>
</evidence>
<dbReference type="Gene3D" id="3.40.50.720">
    <property type="entry name" value="NAD(P)-binding Rossmann-like Domain"/>
    <property type="match status" value="1"/>
</dbReference>
<dbReference type="InterPro" id="IPR002347">
    <property type="entry name" value="SDR_fam"/>
</dbReference>
<sequence>MELSLKGKTACIGGASQGIGLATAMALSRLGASCILLSRNEKRLQEAMGQLDVSAGQQHRYVSVDLGNTNRVKTIAEMLATQGPVEILVNNSGGPAPGPLVEAPTQAFESAFREHLIASQLLVQAFVPGMRARGYGRIINILSTSVKAPIAGLGVSTTIRWAMAGWAKVLATELAPFGITVNCILPGSTLTGRLEQLFEDTAHRQQLPVEKVKQRAQEEIPMKRFATPAEIAQAVAFLASPAAAYITGVYLQVDGGKTPVG</sequence>
<dbReference type="InterPro" id="IPR036291">
    <property type="entry name" value="NAD(P)-bd_dom_sf"/>
</dbReference>
<dbReference type="SUPFAM" id="SSF51735">
    <property type="entry name" value="NAD(P)-binding Rossmann-fold domains"/>
    <property type="match status" value="1"/>
</dbReference>
<dbReference type="OrthoDB" id="9804774at2"/>
<dbReference type="InterPro" id="IPR050259">
    <property type="entry name" value="SDR"/>
</dbReference>
<dbReference type="PANTHER" id="PTHR42879:SF6">
    <property type="entry name" value="NADPH-DEPENDENT REDUCTASE BACG"/>
    <property type="match status" value="1"/>
</dbReference>
<dbReference type="Pfam" id="PF13561">
    <property type="entry name" value="adh_short_C2"/>
    <property type="match status" value="1"/>
</dbReference>
<name>A0A1I7NAC5_9BACT</name>
<dbReference type="AlphaFoldDB" id="A0A1I7NAC5"/>
<dbReference type="PANTHER" id="PTHR42879">
    <property type="entry name" value="3-OXOACYL-(ACYL-CARRIER-PROTEIN) REDUCTASE"/>
    <property type="match status" value="1"/>
</dbReference>
<evidence type="ECO:0000313" key="2">
    <source>
        <dbReference type="EMBL" id="SFV31615.1"/>
    </source>
</evidence>
<dbReference type="PRINTS" id="PR00081">
    <property type="entry name" value="GDHRDH"/>
</dbReference>
<dbReference type="RefSeq" id="WP_092460928.1">
    <property type="nucleotide sequence ID" value="NZ_FPCJ01000001.1"/>
</dbReference>
<dbReference type="STRING" id="1393122.SAMN05660895_1125"/>
<protein>
    <submittedName>
        <fullName evidence="2">3-oxoacyl-[acyl-carrier protein] reductase</fullName>
    </submittedName>
</protein>
<proteinExistence type="inferred from homology"/>
<comment type="similarity">
    <text evidence="1">Belongs to the short-chain dehydrogenases/reductases (SDR) family.</text>
</comment>
<evidence type="ECO:0000256" key="1">
    <source>
        <dbReference type="ARBA" id="ARBA00006484"/>
    </source>
</evidence>